<sequence>MPRTTARGRTRVAMGLAAGVLMGALAACGGSAQHDGPAGRQQTSGRPAATKVEVTLADFRVMLSKTTFTAGQRYDFVARNHGQHVHALEIEGPGGEHHTRTLKPGASARLGVTLKPGTYEVYCPVDGHKGLGMQMKITVVGAGGGY</sequence>
<comment type="caution">
    <text evidence="3">The sequence shown here is derived from an EMBL/GenBank/DDBJ whole genome shotgun (WGS) entry which is preliminary data.</text>
</comment>
<feature type="signal peptide" evidence="1">
    <location>
        <begin position="1"/>
        <end position="26"/>
    </location>
</feature>
<dbReference type="SUPFAM" id="SSF49503">
    <property type="entry name" value="Cupredoxins"/>
    <property type="match status" value="1"/>
</dbReference>
<dbReference type="RefSeq" id="WP_053928191.1">
    <property type="nucleotide sequence ID" value="NZ_LGKG01000207.1"/>
</dbReference>
<dbReference type="EMBL" id="LGKG01000207">
    <property type="protein sequence ID" value="KPC58436.1"/>
    <property type="molecule type" value="Genomic_DNA"/>
</dbReference>
<dbReference type="InterPro" id="IPR028096">
    <property type="entry name" value="EfeO_Cupredoxin"/>
</dbReference>
<evidence type="ECO:0000259" key="2">
    <source>
        <dbReference type="Pfam" id="PF13473"/>
    </source>
</evidence>
<dbReference type="Proteomes" id="UP000037982">
    <property type="component" value="Unassembled WGS sequence"/>
</dbReference>
<dbReference type="AlphaFoldDB" id="A0A0N0XPP7"/>
<dbReference type="Pfam" id="PF13473">
    <property type="entry name" value="Cupredoxin_1"/>
    <property type="match status" value="1"/>
</dbReference>
<feature type="domain" description="EfeO-type cupredoxin-like" evidence="2">
    <location>
        <begin position="46"/>
        <end position="128"/>
    </location>
</feature>
<evidence type="ECO:0000256" key="1">
    <source>
        <dbReference type="SAM" id="SignalP"/>
    </source>
</evidence>
<reference evidence="4" key="1">
    <citation type="submission" date="2015-07" db="EMBL/GenBank/DDBJ databases">
        <authorList>
            <person name="Ju K.-S."/>
            <person name="Doroghazi J.R."/>
            <person name="Metcalf W.W."/>
        </authorList>
    </citation>
    <scope>NUCLEOTIDE SEQUENCE [LARGE SCALE GENOMIC DNA]</scope>
    <source>
        <strain evidence="4">NRRL ISP-5002</strain>
    </source>
</reference>
<dbReference type="InterPro" id="IPR008972">
    <property type="entry name" value="Cupredoxin"/>
</dbReference>
<dbReference type="PATRIC" id="fig|66876.3.peg.8567"/>
<dbReference type="Gene3D" id="2.60.40.420">
    <property type="entry name" value="Cupredoxins - blue copper proteins"/>
    <property type="match status" value="1"/>
</dbReference>
<name>A0A0N0XPP7_9ACTN</name>
<keyword evidence="1" id="KW-0732">Signal</keyword>
<dbReference type="PROSITE" id="PS51257">
    <property type="entry name" value="PROKAR_LIPOPROTEIN"/>
    <property type="match status" value="1"/>
</dbReference>
<proteinExistence type="predicted"/>
<protein>
    <recommendedName>
        <fullName evidence="2">EfeO-type cupredoxin-like domain-containing protein</fullName>
    </recommendedName>
</protein>
<organism evidence="3 4">
    <name type="scientific">Streptomyces chattanoogensis</name>
    <dbReference type="NCBI Taxonomy" id="66876"/>
    <lineage>
        <taxon>Bacteria</taxon>
        <taxon>Bacillati</taxon>
        <taxon>Actinomycetota</taxon>
        <taxon>Actinomycetes</taxon>
        <taxon>Kitasatosporales</taxon>
        <taxon>Streptomycetaceae</taxon>
        <taxon>Streptomyces</taxon>
    </lineage>
</organism>
<accession>A0A0N0XPP7</accession>
<gene>
    <name evidence="3" type="ORF">ADL29_39020</name>
</gene>
<evidence type="ECO:0000313" key="4">
    <source>
        <dbReference type="Proteomes" id="UP000037982"/>
    </source>
</evidence>
<evidence type="ECO:0000313" key="3">
    <source>
        <dbReference type="EMBL" id="KPC58436.1"/>
    </source>
</evidence>
<keyword evidence="4" id="KW-1185">Reference proteome</keyword>
<feature type="chain" id="PRO_5005863299" description="EfeO-type cupredoxin-like domain-containing protein" evidence="1">
    <location>
        <begin position="27"/>
        <end position="146"/>
    </location>
</feature>